<protein>
    <submittedName>
        <fullName evidence="1">Uncharacterized protein</fullName>
    </submittedName>
</protein>
<accession>B0CFH2</accession>
<dbReference type="AlphaFoldDB" id="B0CFH2"/>
<organism evidence="1 2">
    <name type="scientific">Acaryochloris marina (strain MBIC 11017)</name>
    <dbReference type="NCBI Taxonomy" id="329726"/>
    <lineage>
        <taxon>Bacteria</taxon>
        <taxon>Bacillati</taxon>
        <taxon>Cyanobacteriota</taxon>
        <taxon>Cyanophyceae</taxon>
        <taxon>Acaryochloridales</taxon>
        <taxon>Acaryochloridaceae</taxon>
        <taxon>Acaryochloris</taxon>
    </lineage>
</organism>
<evidence type="ECO:0000313" key="1">
    <source>
        <dbReference type="EMBL" id="ABW26991.1"/>
    </source>
</evidence>
<name>B0CFH2_ACAM1</name>
<reference evidence="1 2" key="1">
    <citation type="journal article" date="2008" name="Proc. Natl. Acad. Sci. U.S.A.">
        <title>Niche adaptation and genome expansion in the chlorophyll d-producing cyanobacterium Acaryochloris marina.</title>
        <authorList>
            <person name="Swingley W.D."/>
            <person name="Chen M."/>
            <person name="Cheung P.C."/>
            <person name="Conrad A.L."/>
            <person name="Dejesa L.C."/>
            <person name="Hao J."/>
            <person name="Honchak B.M."/>
            <person name="Karbach L.E."/>
            <person name="Kurdoglu A."/>
            <person name="Lahiri S."/>
            <person name="Mastrian S.D."/>
            <person name="Miyashita H."/>
            <person name="Page L."/>
            <person name="Ramakrishna P."/>
            <person name="Satoh S."/>
            <person name="Sattley W.M."/>
            <person name="Shimada Y."/>
            <person name="Taylor H.L."/>
            <person name="Tomo T."/>
            <person name="Tsuchiya T."/>
            <person name="Wang Z.T."/>
            <person name="Raymond J."/>
            <person name="Mimuro M."/>
            <person name="Blankenship R.E."/>
            <person name="Touchman J.W."/>
        </authorList>
    </citation>
    <scope>NUCLEOTIDE SEQUENCE [LARGE SCALE GENOMIC DNA]</scope>
    <source>
        <strain evidence="2">MBIC 11017</strain>
    </source>
</reference>
<gene>
    <name evidence="1" type="ordered locus">AM1_1974</name>
</gene>
<evidence type="ECO:0000313" key="2">
    <source>
        <dbReference type="Proteomes" id="UP000000268"/>
    </source>
</evidence>
<dbReference type="KEGG" id="amr:AM1_1974"/>
<dbReference type="STRING" id="329726.AM1_1974"/>
<dbReference type="HOGENOM" id="CLU_3323223_0_0_3"/>
<keyword evidence="2" id="KW-1185">Reference proteome</keyword>
<dbReference type="Proteomes" id="UP000000268">
    <property type="component" value="Chromosome"/>
</dbReference>
<dbReference type="EMBL" id="CP000828">
    <property type="protein sequence ID" value="ABW26991.1"/>
    <property type="molecule type" value="Genomic_DNA"/>
</dbReference>
<sequence length="38" mass="4594">MLQFSLLYPSHILAWMKVVKYIFPIQSKLHQRWGKSSM</sequence>
<proteinExistence type="predicted"/>